<gene>
    <name evidence="1" type="ORF">OWV82_005553</name>
</gene>
<evidence type="ECO:0000313" key="1">
    <source>
        <dbReference type="EMBL" id="KAJ4721974.1"/>
    </source>
</evidence>
<name>A0ACC1YEV7_MELAZ</name>
<keyword evidence="2" id="KW-1185">Reference proteome</keyword>
<sequence>MKSFIFVLSIFLLLFQESPTKCSASFWRKKNETKPNLIQKTCKQTHYYDLCILSLESDPRSSNADIKELALISAELVLLKANETLWHVGKLFRKVKDPVLYRLYGTCIEEYRAIVERQVPEAIAALRSGQYSTSKTDAAAAATHAQNCQEQFGGETRPFSHQNRAVHDLSLVTSTIIDILLG</sequence>
<proteinExistence type="predicted"/>
<dbReference type="Proteomes" id="UP001164539">
    <property type="component" value="Chromosome 3"/>
</dbReference>
<accession>A0ACC1YEV7</accession>
<protein>
    <submittedName>
        <fullName evidence="1">Pectinesterase inhibitor</fullName>
    </submittedName>
</protein>
<comment type="caution">
    <text evidence="1">The sequence shown here is derived from an EMBL/GenBank/DDBJ whole genome shotgun (WGS) entry which is preliminary data.</text>
</comment>
<reference evidence="1 2" key="1">
    <citation type="journal article" date="2023" name="Science">
        <title>Complex scaffold remodeling in plant triterpene biosynthesis.</title>
        <authorList>
            <person name="De La Pena R."/>
            <person name="Hodgson H."/>
            <person name="Liu J.C."/>
            <person name="Stephenson M.J."/>
            <person name="Martin A.C."/>
            <person name="Owen C."/>
            <person name="Harkess A."/>
            <person name="Leebens-Mack J."/>
            <person name="Jimenez L.E."/>
            <person name="Osbourn A."/>
            <person name="Sattely E.S."/>
        </authorList>
    </citation>
    <scope>NUCLEOTIDE SEQUENCE [LARGE SCALE GENOMIC DNA]</scope>
    <source>
        <strain evidence="2">cv. JPN11</strain>
        <tissue evidence="1">Leaf</tissue>
    </source>
</reference>
<organism evidence="1 2">
    <name type="scientific">Melia azedarach</name>
    <name type="common">Chinaberry tree</name>
    <dbReference type="NCBI Taxonomy" id="155640"/>
    <lineage>
        <taxon>Eukaryota</taxon>
        <taxon>Viridiplantae</taxon>
        <taxon>Streptophyta</taxon>
        <taxon>Embryophyta</taxon>
        <taxon>Tracheophyta</taxon>
        <taxon>Spermatophyta</taxon>
        <taxon>Magnoliopsida</taxon>
        <taxon>eudicotyledons</taxon>
        <taxon>Gunneridae</taxon>
        <taxon>Pentapetalae</taxon>
        <taxon>rosids</taxon>
        <taxon>malvids</taxon>
        <taxon>Sapindales</taxon>
        <taxon>Meliaceae</taxon>
        <taxon>Melia</taxon>
    </lineage>
</organism>
<evidence type="ECO:0000313" key="2">
    <source>
        <dbReference type="Proteomes" id="UP001164539"/>
    </source>
</evidence>
<dbReference type="EMBL" id="CM051396">
    <property type="protein sequence ID" value="KAJ4721974.1"/>
    <property type="molecule type" value="Genomic_DNA"/>
</dbReference>